<name>A0A2P4XB57_9STRA</name>
<dbReference type="EMBL" id="NCKW01015498">
    <property type="protein sequence ID" value="POM62792.1"/>
    <property type="molecule type" value="Genomic_DNA"/>
</dbReference>
<accession>A0A2P4XB57</accession>
<reference evidence="1 2" key="1">
    <citation type="journal article" date="2017" name="Genome Biol. Evol.">
        <title>Phytophthora megakarya and P. palmivora, closely related causal agents of cacao black pod rot, underwent increases in genome sizes and gene numbers by different mechanisms.</title>
        <authorList>
            <person name="Ali S.S."/>
            <person name="Shao J."/>
            <person name="Lary D.J."/>
            <person name="Kronmiller B."/>
            <person name="Shen D."/>
            <person name="Strem M.D."/>
            <person name="Amoako-Attah I."/>
            <person name="Akrofi A.Y."/>
            <person name="Begoude B.A."/>
            <person name="Ten Hoopen G.M."/>
            <person name="Coulibaly K."/>
            <person name="Kebe B.I."/>
            <person name="Melnick R.L."/>
            <person name="Guiltinan M.J."/>
            <person name="Tyler B.M."/>
            <person name="Meinhardt L.W."/>
            <person name="Bailey B.A."/>
        </authorList>
    </citation>
    <scope>NUCLEOTIDE SEQUENCE [LARGE SCALE GENOMIC DNA]</scope>
    <source>
        <strain evidence="2">sbr112.9</strain>
    </source>
</reference>
<keyword evidence="2" id="KW-1185">Reference proteome</keyword>
<sequence length="46" mass="5180">MAFQARWLELRKTGWKDGKGDNIFGGEEALMKHLDKIDLGNVACCI</sequence>
<proteinExistence type="predicted"/>
<gene>
    <name evidence="1" type="ORF">PHPALM_28009</name>
</gene>
<organism evidence="1 2">
    <name type="scientific">Phytophthora palmivora</name>
    <dbReference type="NCBI Taxonomy" id="4796"/>
    <lineage>
        <taxon>Eukaryota</taxon>
        <taxon>Sar</taxon>
        <taxon>Stramenopiles</taxon>
        <taxon>Oomycota</taxon>
        <taxon>Peronosporomycetes</taxon>
        <taxon>Peronosporales</taxon>
        <taxon>Peronosporaceae</taxon>
        <taxon>Phytophthora</taxon>
    </lineage>
</organism>
<evidence type="ECO:0000313" key="2">
    <source>
        <dbReference type="Proteomes" id="UP000237271"/>
    </source>
</evidence>
<dbReference type="AlphaFoldDB" id="A0A2P4XB57"/>
<dbReference type="Proteomes" id="UP000237271">
    <property type="component" value="Unassembled WGS sequence"/>
</dbReference>
<protein>
    <submittedName>
        <fullName evidence="1">Uncharacterized protein</fullName>
    </submittedName>
</protein>
<comment type="caution">
    <text evidence="1">The sequence shown here is derived from an EMBL/GenBank/DDBJ whole genome shotgun (WGS) entry which is preliminary data.</text>
</comment>
<evidence type="ECO:0000313" key="1">
    <source>
        <dbReference type="EMBL" id="POM62792.1"/>
    </source>
</evidence>